<organism evidence="3 4">
    <name type="scientific">Acidicapsa dinghuensis</name>
    <dbReference type="NCBI Taxonomy" id="2218256"/>
    <lineage>
        <taxon>Bacteria</taxon>
        <taxon>Pseudomonadati</taxon>
        <taxon>Acidobacteriota</taxon>
        <taxon>Terriglobia</taxon>
        <taxon>Terriglobales</taxon>
        <taxon>Acidobacteriaceae</taxon>
        <taxon>Acidicapsa</taxon>
    </lineage>
</organism>
<keyword evidence="3" id="KW-0378">Hydrolase</keyword>
<dbReference type="Pfam" id="PF13354">
    <property type="entry name" value="Beta-lactamase2"/>
    <property type="match status" value="1"/>
</dbReference>
<dbReference type="PANTHER" id="PTHR35333">
    <property type="entry name" value="BETA-LACTAMASE"/>
    <property type="match status" value="1"/>
</dbReference>
<keyword evidence="4" id="KW-1185">Reference proteome</keyword>
<sequence>MKRRYTGICGMSEGAYAGGMLIRGKWLILLAAIAVPMMLRAQEDAALDGQLRAIAAAHHGRMTVFARNLKTGTTASVAPDELVQTASVIKLGILLDAAEQIRAGKASLDEKVVLTKENQVPGSGVLNVFDAPLTLTLKDALTLMVVVSDNTATNVAIDRLGLAHIDETLREAGLKDTYLYKKVFKPATGPMPADQPKFGLGKTTAREMASVMERLAECHLSLDKRAPLPGDGKLCGAMLHMLRSQQDRDDLPRYIEALDTSEHGSAIGNKTGALDQVRNDVALIATKNGPVVIAAFTQDNQDQRWTGDNEGQKTLGRIGDAVVKRWSPAGLDAEAFPWDDPLAKTK</sequence>
<evidence type="ECO:0000313" key="4">
    <source>
        <dbReference type="Proteomes" id="UP001596091"/>
    </source>
</evidence>
<comment type="caution">
    <text evidence="3">The sequence shown here is derived from an EMBL/GenBank/DDBJ whole genome shotgun (WGS) entry which is preliminary data.</text>
</comment>
<accession>A0ABW1EBH0</accession>
<dbReference type="EMBL" id="JBHSPH010000001">
    <property type="protein sequence ID" value="MFC5861167.1"/>
    <property type="molecule type" value="Genomic_DNA"/>
</dbReference>
<dbReference type="RefSeq" id="WP_263334277.1">
    <property type="nucleotide sequence ID" value="NZ_JAGSYH010000002.1"/>
</dbReference>
<gene>
    <name evidence="3" type="ORF">ACFPT7_02555</name>
</gene>
<reference evidence="4" key="1">
    <citation type="journal article" date="2019" name="Int. J. Syst. Evol. Microbiol.">
        <title>The Global Catalogue of Microorganisms (GCM) 10K type strain sequencing project: providing services to taxonomists for standard genome sequencing and annotation.</title>
        <authorList>
            <consortium name="The Broad Institute Genomics Platform"/>
            <consortium name="The Broad Institute Genome Sequencing Center for Infectious Disease"/>
            <person name="Wu L."/>
            <person name="Ma J."/>
        </authorList>
    </citation>
    <scope>NUCLEOTIDE SEQUENCE [LARGE SCALE GENOMIC DNA]</scope>
    <source>
        <strain evidence="4">JCM 4087</strain>
    </source>
</reference>
<evidence type="ECO:0000313" key="3">
    <source>
        <dbReference type="EMBL" id="MFC5861167.1"/>
    </source>
</evidence>
<evidence type="ECO:0000259" key="2">
    <source>
        <dbReference type="Pfam" id="PF13354"/>
    </source>
</evidence>
<dbReference type="PANTHER" id="PTHR35333:SF4">
    <property type="entry name" value="SLR0121 PROTEIN"/>
    <property type="match status" value="1"/>
</dbReference>
<dbReference type="SUPFAM" id="SSF56601">
    <property type="entry name" value="beta-lactamase/transpeptidase-like"/>
    <property type="match status" value="1"/>
</dbReference>
<dbReference type="GO" id="GO:0016787">
    <property type="term" value="F:hydrolase activity"/>
    <property type="evidence" value="ECO:0007669"/>
    <property type="project" value="UniProtKB-KW"/>
</dbReference>
<comment type="catalytic activity">
    <reaction evidence="1">
        <text>a beta-lactam + H2O = a substituted beta-amino acid</text>
        <dbReference type="Rhea" id="RHEA:20401"/>
        <dbReference type="ChEBI" id="CHEBI:15377"/>
        <dbReference type="ChEBI" id="CHEBI:35627"/>
        <dbReference type="ChEBI" id="CHEBI:140347"/>
        <dbReference type="EC" id="3.5.2.6"/>
    </reaction>
</comment>
<feature type="domain" description="Beta-lactamase class A catalytic" evidence="2">
    <location>
        <begin position="64"/>
        <end position="297"/>
    </location>
</feature>
<dbReference type="InterPro" id="IPR045155">
    <property type="entry name" value="Beta-lactam_cat"/>
</dbReference>
<dbReference type="InterPro" id="IPR012338">
    <property type="entry name" value="Beta-lactam/transpept-like"/>
</dbReference>
<dbReference type="Proteomes" id="UP001596091">
    <property type="component" value="Unassembled WGS sequence"/>
</dbReference>
<dbReference type="InterPro" id="IPR000871">
    <property type="entry name" value="Beta-lactam_class-A"/>
</dbReference>
<proteinExistence type="predicted"/>
<evidence type="ECO:0000256" key="1">
    <source>
        <dbReference type="ARBA" id="ARBA00001526"/>
    </source>
</evidence>
<dbReference type="Gene3D" id="3.40.710.10">
    <property type="entry name" value="DD-peptidase/beta-lactamase superfamily"/>
    <property type="match status" value="1"/>
</dbReference>
<protein>
    <submittedName>
        <fullName evidence="3">Serine hydrolase</fullName>
    </submittedName>
</protein>
<name>A0ABW1EBH0_9BACT</name>